<organism evidence="1 2">
    <name type="scientific">Mytilus coruscus</name>
    <name type="common">Sea mussel</name>
    <dbReference type="NCBI Taxonomy" id="42192"/>
    <lineage>
        <taxon>Eukaryota</taxon>
        <taxon>Metazoa</taxon>
        <taxon>Spiralia</taxon>
        <taxon>Lophotrochozoa</taxon>
        <taxon>Mollusca</taxon>
        <taxon>Bivalvia</taxon>
        <taxon>Autobranchia</taxon>
        <taxon>Pteriomorphia</taxon>
        <taxon>Mytilida</taxon>
        <taxon>Mytiloidea</taxon>
        <taxon>Mytilidae</taxon>
        <taxon>Mytilinae</taxon>
        <taxon>Mytilus</taxon>
    </lineage>
</organism>
<evidence type="ECO:0008006" key="3">
    <source>
        <dbReference type="Google" id="ProtNLM"/>
    </source>
</evidence>
<dbReference type="Proteomes" id="UP000507470">
    <property type="component" value="Unassembled WGS sequence"/>
</dbReference>
<dbReference type="OrthoDB" id="10480929at2759"/>
<evidence type="ECO:0000313" key="1">
    <source>
        <dbReference type="EMBL" id="CAC5406425.1"/>
    </source>
</evidence>
<accession>A0A6J8DEK0</accession>
<keyword evidence="2" id="KW-1185">Reference proteome</keyword>
<reference evidence="1 2" key="1">
    <citation type="submission" date="2020-06" db="EMBL/GenBank/DDBJ databases">
        <authorList>
            <person name="Li R."/>
            <person name="Bekaert M."/>
        </authorList>
    </citation>
    <scope>NUCLEOTIDE SEQUENCE [LARGE SCALE GENOMIC DNA]</scope>
    <source>
        <strain evidence="2">wild</strain>
    </source>
</reference>
<evidence type="ECO:0000313" key="2">
    <source>
        <dbReference type="Proteomes" id="UP000507470"/>
    </source>
</evidence>
<name>A0A6J8DEK0_MYTCO</name>
<dbReference type="EMBL" id="CACVKT020007222">
    <property type="protein sequence ID" value="CAC5406425.1"/>
    <property type="molecule type" value="Genomic_DNA"/>
</dbReference>
<protein>
    <recommendedName>
        <fullName evidence="3">Mab-21-like nucleotidyltransferase domain-containing protein</fullName>
    </recommendedName>
</protein>
<proteinExistence type="predicted"/>
<gene>
    <name evidence="1" type="ORF">MCOR_39998</name>
</gene>
<dbReference type="AlphaFoldDB" id="A0A6J8DEK0"/>
<sequence>MFHMMELLSLGNLLYSLNTLTRPYFKHLKFARKITLALATYKVTQKHIPYHWHFIDTCVKNIVGTENHVKTSRLLNTVRDNIESNRLYTCITSGSFGEGLEMRGSDLDVMNVEKSIEVYADEKPRLNPGIKYCRMETDDVKPGFTQLLLETNVIKTLSEYCEELNGKHYLSSTLFKHDLLDNQDTHIIHGPCISDKTGLYDYVISLHCKTWTSQASQWISRSNSSWPSYNVKQNTDPNTVSFVLYRYLWQNIVGTDNHVKTTRLLNTVRDDVICNKRRTTITNGSYGEGLEIRGSDLDMMHVKKLFEVYAEEKFRLNENVTYHRMETDDVKPGFTQLLLEQNVTKSSIGDCALLNGKQYLSSALFKQHILIIPFLI</sequence>